<dbReference type="SUPFAM" id="SSF52540">
    <property type="entry name" value="P-loop containing nucleoside triphosphate hydrolases"/>
    <property type="match status" value="2"/>
</dbReference>
<keyword evidence="5" id="KW-0547">Nucleotide-binding</keyword>
<name>A0A8J3QXA6_9ACTN</name>
<gene>
    <name evidence="11" type="primary">rbsA2</name>
    <name evidence="11" type="ORF">Raf01_62010</name>
</gene>
<dbReference type="Gene3D" id="3.40.50.300">
    <property type="entry name" value="P-loop containing nucleotide triphosphate hydrolases"/>
    <property type="match status" value="2"/>
</dbReference>
<dbReference type="Proteomes" id="UP000642748">
    <property type="component" value="Unassembled WGS sequence"/>
</dbReference>
<dbReference type="CDD" id="cd03215">
    <property type="entry name" value="ABC_Carb_Monos_II"/>
    <property type="match status" value="1"/>
</dbReference>
<comment type="catalytic activity">
    <reaction evidence="9">
        <text>ATP + H2O + (2R,4S)-2-methyl-2,3,3,4-tetrahydroxytetrahydrofuran-[AI-2-binding protein]Side 1 = ADP + phosphate + (2R,4S)-2-methyl-2,3,3,4-tetrahydroxytetrahydrofuranSide 2 + [AI-2-binding protein]Side 1.</text>
        <dbReference type="EC" id="7.6.2.13"/>
    </reaction>
</comment>
<dbReference type="PANTHER" id="PTHR43790:SF2">
    <property type="entry name" value="AUTOINDUCER 2 IMPORT ATP-BINDING PROTEIN LSRA"/>
    <property type="match status" value="1"/>
</dbReference>
<dbReference type="AlphaFoldDB" id="A0A8J3QXA6"/>
<dbReference type="InterPro" id="IPR017871">
    <property type="entry name" value="ABC_transporter-like_CS"/>
</dbReference>
<evidence type="ECO:0000256" key="9">
    <source>
        <dbReference type="ARBA" id="ARBA00034076"/>
    </source>
</evidence>
<dbReference type="InterPro" id="IPR027417">
    <property type="entry name" value="P-loop_NTPase"/>
</dbReference>
<protein>
    <recommendedName>
        <fullName evidence="4">Autoinducer 2 import ATP-binding protein LsrA</fullName>
        <ecNumber evidence="8">7.6.2.13</ecNumber>
    </recommendedName>
</protein>
<comment type="function">
    <text evidence="7">Part of the ABC transporter complex LsrABCD involved in autoinducer 2 (AI-2) import. Responsible for energy coupling to the transport system.</text>
</comment>
<evidence type="ECO:0000256" key="7">
    <source>
        <dbReference type="ARBA" id="ARBA00023747"/>
    </source>
</evidence>
<dbReference type="SMART" id="SM00382">
    <property type="entry name" value="AAA"/>
    <property type="match status" value="2"/>
</dbReference>
<evidence type="ECO:0000313" key="12">
    <source>
        <dbReference type="Proteomes" id="UP000642748"/>
    </source>
</evidence>
<dbReference type="EMBL" id="BONZ01000062">
    <property type="protein sequence ID" value="GIH18029.1"/>
    <property type="molecule type" value="Genomic_DNA"/>
</dbReference>
<dbReference type="GO" id="GO:0005886">
    <property type="term" value="C:plasma membrane"/>
    <property type="evidence" value="ECO:0007669"/>
    <property type="project" value="UniProtKB-SubCell"/>
</dbReference>
<dbReference type="GO" id="GO:0016887">
    <property type="term" value="F:ATP hydrolysis activity"/>
    <property type="evidence" value="ECO:0007669"/>
    <property type="project" value="InterPro"/>
</dbReference>
<evidence type="ECO:0000256" key="6">
    <source>
        <dbReference type="ARBA" id="ARBA00022840"/>
    </source>
</evidence>
<feature type="domain" description="ABC transporter" evidence="10">
    <location>
        <begin position="267"/>
        <end position="513"/>
    </location>
</feature>
<dbReference type="GO" id="GO:0005524">
    <property type="term" value="F:ATP binding"/>
    <property type="evidence" value="ECO:0007669"/>
    <property type="project" value="UniProtKB-KW"/>
</dbReference>
<organism evidence="11 12">
    <name type="scientific">Rugosimonospora africana</name>
    <dbReference type="NCBI Taxonomy" id="556532"/>
    <lineage>
        <taxon>Bacteria</taxon>
        <taxon>Bacillati</taxon>
        <taxon>Actinomycetota</taxon>
        <taxon>Actinomycetes</taxon>
        <taxon>Micromonosporales</taxon>
        <taxon>Micromonosporaceae</taxon>
        <taxon>Rugosimonospora</taxon>
    </lineage>
</organism>
<dbReference type="PROSITE" id="PS00211">
    <property type="entry name" value="ABC_TRANSPORTER_1"/>
    <property type="match status" value="1"/>
</dbReference>
<comment type="similarity">
    <text evidence="2">Belongs to the ABC transporter superfamily. AI-2 autoinducer porter (TC 3.A.1.2.8) family.</text>
</comment>
<evidence type="ECO:0000256" key="2">
    <source>
        <dbReference type="ARBA" id="ARBA00009404"/>
    </source>
</evidence>
<comment type="subcellular location">
    <subcellularLocation>
        <location evidence="1">Cell inner membrane</location>
        <topology evidence="1">Peripheral membrane protein</topology>
    </subcellularLocation>
</comment>
<keyword evidence="6 11" id="KW-0067">ATP-binding</keyword>
<comment type="subunit">
    <text evidence="3">The complex is composed of two ATP-binding proteins (LsrA), two transmembrane proteins (LsrC and LsrD) and a solute-binding protein (LsrB).</text>
</comment>
<proteinExistence type="inferred from homology"/>
<evidence type="ECO:0000256" key="3">
    <source>
        <dbReference type="ARBA" id="ARBA00011262"/>
    </source>
</evidence>
<accession>A0A8J3QXA6</accession>
<dbReference type="InterPro" id="IPR003593">
    <property type="entry name" value="AAA+_ATPase"/>
</dbReference>
<dbReference type="CDD" id="cd03216">
    <property type="entry name" value="ABC_Carb_Monos_I"/>
    <property type="match status" value="1"/>
</dbReference>
<evidence type="ECO:0000259" key="10">
    <source>
        <dbReference type="PROSITE" id="PS50893"/>
    </source>
</evidence>
<feature type="domain" description="ABC transporter" evidence="10">
    <location>
        <begin position="19"/>
        <end position="256"/>
    </location>
</feature>
<sequence>MRTDSTDDTAEPAGSGLRYDAVDISKRFSGVEVLKAVSVTFRPGEIHTLVGENGAGKSTLLKVMAGVYTPDGGSLSLGGVPQHGLTPREAQSRGVYLVPQEPRLMPDLSVAENLYVGTLPKGRLRVNVDWRAVYARADAVFAKVGLRVNPRLAAGRLSIAQQQLVECARALAHDCRVIFFDEPTSPLTAHDSQRLFELMNDLRGHDLALGFISHRLDEVEEVSDAITVLRDGRVVAEARRGELTRQELVGAMVGRSLAVTQRAAHTTTPGDVALDVQALSCPPEVNGVSLRVRAGEIVGLAGLVGSGRTEFAETVFGLRGPSAGRVLLGSRDITARSPRTCIDAGLVYLAEDRGRNGVFAEVDLSRNVTAATIGRLPRWLSTFLRPRQEQVAAQRAAERMDVRAASMELAIKALSGGNQQRALLARWVAAAPKVAIFDEPTRGVDVGAKEGIYEIIESLTRNGLATLVISSELEELVRLCDRVYAVYEGRVVGEVAGDDITLETLGQLAVGAS</sequence>
<dbReference type="Pfam" id="PF00005">
    <property type="entry name" value="ABC_tran"/>
    <property type="match status" value="2"/>
</dbReference>
<dbReference type="InterPro" id="IPR003439">
    <property type="entry name" value="ABC_transporter-like_ATP-bd"/>
</dbReference>
<comment type="caution">
    <text evidence="11">The sequence shown here is derived from an EMBL/GenBank/DDBJ whole genome shotgun (WGS) entry which is preliminary data.</text>
</comment>
<keyword evidence="12" id="KW-1185">Reference proteome</keyword>
<dbReference type="EC" id="7.6.2.13" evidence="8"/>
<evidence type="ECO:0000256" key="4">
    <source>
        <dbReference type="ARBA" id="ARBA00019459"/>
    </source>
</evidence>
<evidence type="ECO:0000256" key="5">
    <source>
        <dbReference type="ARBA" id="ARBA00022741"/>
    </source>
</evidence>
<evidence type="ECO:0000256" key="8">
    <source>
        <dbReference type="ARBA" id="ARBA00023798"/>
    </source>
</evidence>
<dbReference type="InterPro" id="IPR050107">
    <property type="entry name" value="ABC_carbohydrate_import_ATPase"/>
</dbReference>
<dbReference type="PANTHER" id="PTHR43790">
    <property type="entry name" value="CARBOHYDRATE TRANSPORT ATP-BINDING PROTEIN MG119-RELATED"/>
    <property type="match status" value="1"/>
</dbReference>
<evidence type="ECO:0000256" key="1">
    <source>
        <dbReference type="ARBA" id="ARBA00004417"/>
    </source>
</evidence>
<dbReference type="PROSITE" id="PS50893">
    <property type="entry name" value="ABC_TRANSPORTER_2"/>
    <property type="match status" value="2"/>
</dbReference>
<reference evidence="11" key="1">
    <citation type="submission" date="2021-01" db="EMBL/GenBank/DDBJ databases">
        <title>Whole genome shotgun sequence of Rugosimonospora africana NBRC 104875.</title>
        <authorList>
            <person name="Komaki H."/>
            <person name="Tamura T."/>
        </authorList>
    </citation>
    <scope>NUCLEOTIDE SEQUENCE</scope>
    <source>
        <strain evidence="11">NBRC 104875</strain>
    </source>
</reference>
<evidence type="ECO:0000313" key="11">
    <source>
        <dbReference type="EMBL" id="GIH18029.1"/>
    </source>
</evidence>